<accession>A0A520X9T8</accession>
<dbReference type="SUPFAM" id="SSF55073">
    <property type="entry name" value="Nucleotide cyclase"/>
    <property type="match status" value="1"/>
</dbReference>
<dbReference type="InterPro" id="IPR003018">
    <property type="entry name" value="GAF"/>
</dbReference>
<dbReference type="Pfam" id="PF13682">
    <property type="entry name" value="CZB"/>
    <property type="match status" value="1"/>
</dbReference>
<organism evidence="3 4">
    <name type="scientific">Candidatus Acidulodesulfobacterium acidiphilum</name>
    <dbReference type="NCBI Taxonomy" id="2597224"/>
    <lineage>
        <taxon>Bacteria</taxon>
        <taxon>Deltaproteobacteria</taxon>
        <taxon>Candidatus Acidulodesulfobacterales</taxon>
        <taxon>Candidatus Acidulodesulfobacterium</taxon>
    </lineage>
</organism>
<dbReference type="Gene3D" id="3.30.70.270">
    <property type="match status" value="1"/>
</dbReference>
<dbReference type="InterPro" id="IPR025991">
    <property type="entry name" value="Chemoreceptor_zinc-bind_dom"/>
</dbReference>
<dbReference type="AlphaFoldDB" id="A0A520X9T8"/>
<dbReference type="Pfam" id="PF00990">
    <property type="entry name" value="GGDEF"/>
    <property type="match status" value="1"/>
</dbReference>
<evidence type="ECO:0000313" key="3">
    <source>
        <dbReference type="EMBL" id="RZV37926.1"/>
    </source>
</evidence>
<evidence type="ECO:0000259" key="1">
    <source>
        <dbReference type="PROSITE" id="PS50883"/>
    </source>
</evidence>
<dbReference type="Gene3D" id="3.20.20.450">
    <property type="entry name" value="EAL domain"/>
    <property type="match status" value="1"/>
</dbReference>
<dbReference type="PROSITE" id="PS50883">
    <property type="entry name" value="EAL"/>
    <property type="match status" value="1"/>
</dbReference>
<dbReference type="SUPFAM" id="SSF55781">
    <property type="entry name" value="GAF domain-like"/>
    <property type="match status" value="1"/>
</dbReference>
<dbReference type="Pfam" id="PF13185">
    <property type="entry name" value="GAF_2"/>
    <property type="match status" value="1"/>
</dbReference>
<dbReference type="InterPro" id="IPR043128">
    <property type="entry name" value="Rev_trsase/Diguanyl_cyclase"/>
</dbReference>
<dbReference type="CDD" id="cd01949">
    <property type="entry name" value="GGDEF"/>
    <property type="match status" value="1"/>
</dbReference>
<dbReference type="EMBL" id="SHMQ01000027">
    <property type="protein sequence ID" value="RZV37926.1"/>
    <property type="molecule type" value="Genomic_DNA"/>
</dbReference>
<dbReference type="PANTHER" id="PTHR44757:SF2">
    <property type="entry name" value="BIOFILM ARCHITECTURE MAINTENANCE PROTEIN MBAA"/>
    <property type="match status" value="1"/>
</dbReference>
<gene>
    <name evidence="3" type="ORF">EVJ48_08060</name>
</gene>
<dbReference type="PROSITE" id="PS50887">
    <property type="entry name" value="GGDEF"/>
    <property type="match status" value="1"/>
</dbReference>
<dbReference type="InterPro" id="IPR052155">
    <property type="entry name" value="Biofilm_reg_signaling"/>
</dbReference>
<evidence type="ECO:0000313" key="4">
    <source>
        <dbReference type="Proteomes" id="UP000322454"/>
    </source>
</evidence>
<evidence type="ECO:0000259" key="2">
    <source>
        <dbReference type="PROSITE" id="PS50887"/>
    </source>
</evidence>
<protein>
    <submittedName>
        <fullName evidence="3">EAL domain-containing protein</fullName>
    </submittedName>
</protein>
<dbReference type="InterPro" id="IPR000160">
    <property type="entry name" value="GGDEF_dom"/>
</dbReference>
<dbReference type="CDD" id="cd01948">
    <property type="entry name" value="EAL"/>
    <property type="match status" value="1"/>
</dbReference>
<dbReference type="InterPro" id="IPR001633">
    <property type="entry name" value="EAL_dom"/>
</dbReference>
<name>A0A520X9T8_9DELT</name>
<dbReference type="SMART" id="SM00267">
    <property type="entry name" value="GGDEF"/>
    <property type="match status" value="1"/>
</dbReference>
<feature type="domain" description="GGDEF" evidence="2">
    <location>
        <begin position="233"/>
        <end position="374"/>
    </location>
</feature>
<dbReference type="InterPro" id="IPR029787">
    <property type="entry name" value="Nucleotide_cyclase"/>
</dbReference>
<comment type="caution">
    <text evidence="3">The sequence shown here is derived from an EMBL/GenBank/DDBJ whole genome shotgun (WGS) entry which is preliminary data.</text>
</comment>
<dbReference type="InterPro" id="IPR029016">
    <property type="entry name" value="GAF-like_dom_sf"/>
</dbReference>
<dbReference type="InterPro" id="IPR035919">
    <property type="entry name" value="EAL_sf"/>
</dbReference>
<dbReference type="Gene3D" id="1.20.120.30">
    <property type="entry name" value="Aspartate receptor, ligand-binding domain"/>
    <property type="match status" value="1"/>
</dbReference>
<dbReference type="Pfam" id="PF00563">
    <property type="entry name" value="EAL"/>
    <property type="match status" value="1"/>
</dbReference>
<dbReference type="NCBIfam" id="TIGR00254">
    <property type="entry name" value="GGDEF"/>
    <property type="match status" value="1"/>
</dbReference>
<sequence>MLLKSSDERDKLEIIKSFYKALADASEAIYYAETERELFDKVSKAVVECGLFSAVWIGSPGRNLLFKYFAAYGPGIDALKHIKISIKDTPENQTLAARTWRQEKILYDNNQIEDPLRKHFSDFLKKYKWLSAATFPVFKSGKIYAVLAAVSDRTGLFDKDTVNLLERIVKLMESAIDKIQLHAIENKFEKFKKYAEKKVGHAARYDALTDLPNYETFESEINRQIEKGRRFGGNVAVIILDLDDLKTVNDFYGTTTGDKVLKIIAERLLKFAKDRYTKDSFYVSRLGGDEFGISLFYKDSDEDIYAIAKDILKEINLPYVSDGLKIDLKASIGVTKVADLNSKKAEPDTLIRMAGQAMYKSKAMGKNMVNFFSSDEELGMVEYYQKLRNIEKALKAKEFVMYYQPKVNLKTGKIFGFESLIRWIDNKGNVISPAEFIPLAETSETIVDIGDYVIKETVKQMNIWAEAGKEWQVSINVSARQLRKYDFLEKLEKVLKKYPSVKPELIQLEITETAALENIAHVKEIIKKSSESDITFSMDDFGSGYSSLLYFKELNVKVIKIDISFVKNMLENAEDTLIIESIISLARIFGREVIAEGAETADHCIILNMLGCSNIQGYYTGRPVPADKVINWTQNYKLPDDLVQWKDITLNIEDFPVALAYTQHNDWINKVLELNKGADISINKDKVKNWKECPFGIWYYGTGVKYGHIKEYKEIGRVHKNLHELAYKNLVLTLNGKYEESEPLIGEISKTREKLRGLLFNLAKIIAKR</sequence>
<reference evidence="3 4" key="1">
    <citation type="submission" date="2019-01" db="EMBL/GenBank/DDBJ databases">
        <title>Insights into ecological role of a new deltaproteobacterial order Candidatus Sinidesulfobacterales (Sva0485) by metagenomics and metatranscriptomics.</title>
        <authorList>
            <person name="Tan S."/>
            <person name="Liu J."/>
            <person name="Fang Y."/>
            <person name="Hedlund B."/>
            <person name="Lian Z.-H."/>
            <person name="Huang L.-Y."/>
            <person name="Li J.-T."/>
            <person name="Huang L.-N."/>
            <person name="Li W.-J."/>
            <person name="Jiang H.-C."/>
            <person name="Dong H.-L."/>
            <person name="Shu W.-S."/>
        </authorList>
    </citation>
    <scope>NUCLEOTIDE SEQUENCE [LARGE SCALE GENOMIC DNA]</scope>
    <source>
        <strain evidence="3">AP4</strain>
    </source>
</reference>
<dbReference type="Proteomes" id="UP000322454">
    <property type="component" value="Unassembled WGS sequence"/>
</dbReference>
<dbReference type="PANTHER" id="PTHR44757">
    <property type="entry name" value="DIGUANYLATE CYCLASE DGCP"/>
    <property type="match status" value="1"/>
</dbReference>
<dbReference type="Gene3D" id="3.30.450.40">
    <property type="match status" value="1"/>
</dbReference>
<feature type="domain" description="EAL" evidence="1">
    <location>
        <begin position="383"/>
        <end position="637"/>
    </location>
</feature>
<dbReference type="SMART" id="SM00052">
    <property type="entry name" value="EAL"/>
    <property type="match status" value="1"/>
</dbReference>
<proteinExistence type="predicted"/>
<dbReference type="SUPFAM" id="SSF141868">
    <property type="entry name" value="EAL domain-like"/>
    <property type="match status" value="1"/>
</dbReference>